<evidence type="ECO:0000259" key="1">
    <source>
        <dbReference type="Pfam" id="PF13229"/>
    </source>
</evidence>
<sequence length="471" mass="50647">MIYYIYHPFSEVSSLNENNDKQREGALADLNPSHQDQSSPSFSRRKLLSSLGAAGLALAAGDLFSNSSTAQAAVPSSTLIYNVKDFGASGNRRYDEDDAPYIQSAIDTAAASGGIVFIPPGMYSLKLPLRVSSNVTIMGAGSNSILRSFANKFGLFNLTAVQHVRIQSLAFQGTGSYGGSSIPIAESGISLIQATDIHISDCTFSMIDNGVKSQDSSRVTIESCLFDSLIGALDYDTQGFGIWCSNGADHQIVHNQFSTMFQSPIFLTNGSRQCYIARNRMQKCFQSGIELLSKPKEKPCSFNTISDNIMEAFANSSGSTGYTFGVRLRGNCVSNSIMNNIMSEIDDVGIQLIGSADVKLERPRCNHISHNQLANIGDSAIVLINAYDNRVGQNIVRDVKIDGIRIASNGKESGSYSDRNHLAGNSLIRCNKAPIRIADANCRETVLFGNLGSNNGDKVIDKGTDSATSSL</sequence>
<proteinExistence type="predicted"/>
<dbReference type="Gene3D" id="2.160.20.10">
    <property type="entry name" value="Single-stranded right-handed beta-helix, Pectin lyase-like"/>
    <property type="match status" value="1"/>
</dbReference>
<dbReference type="EMBL" id="WHNZ01000045">
    <property type="protein sequence ID" value="NOV02754.1"/>
    <property type="molecule type" value="Genomic_DNA"/>
</dbReference>
<dbReference type="InterPro" id="IPR039448">
    <property type="entry name" value="Beta_helix"/>
</dbReference>
<comment type="caution">
    <text evidence="2">The sequence shown here is derived from an EMBL/GenBank/DDBJ whole genome shotgun (WGS) entry which is preliminary data.</text>
</comment>
<evidence type="ECO:0000313" key="3">
    <source>
        <dbReference type="Proteomes" id="UP000618579"/>
    </source>
</evidence>
<name>A0ABX1ZRS0_9BACL</name>
<evidence type="ECO:0000313" key="2">
    <source>
        <dbReference type="EMBL" id="NOV02754.1"/>
    </source>
</evidence>
<feature type="domain" description="Right handed beta helix" evidence="1">
    <location>
        <begin position="187"/>
        <end position="360"/>
    </location>
</feature>
<dbReference type="InterPro" id="IPR011050">
    <property type="entry name" value="Pectin_lyase_fold/virulence"/>
</dbReference>
<protein>
    <recommendedName>
        <fullName evidence="1">Right handed beta helix domain-containing protein</fullName>
    </recommendedName>
</protein>
<keyword evidence="3" id="KW-1185">Reference proteome</keyword>
<gene>
    <name evidence="2" type="ORF">GC097_22365</name>
</gene>
<dbReference type="InterPro" id="IPR012334">
    <property type="entry name" value="Pectin_lyas_fold"/>
</dbReference>
<dbReference type="Pfam" id="PF13229">
    <property type="entry name" value="Beta_helix"/>
    <property type="match status" value="1"/>
</dbReference>
<organism evidence="2 3">
    <name type="scientific">Paenibacillus planticolens</name>
    <dbReference type="NCBI Taxonomy" id="2654976"/>
    <lineage>
        <taxon>Bacteria</taxon>
        <taxon>Bacillati</taxon>
        <taxon>Bacillota</taxon>
        <taxon>Bacilli</taxon>
        <taxon>Bacillales</taxon>
        <taxon>Paenibacillaceae</taxon>
        <taxon>Paenibacillus</taxon>
    </lineage>
</organism>
<accession>A0ABX1ZRS0</accession>
<dbReference type="SUPFAM" id="SSF51126">
    <property type="entry name" value="Pectin lyase-like"/>
    <property type="match status" value="1"/>
</dbReference>
<reference evidence="2 3" key="1">
    <citation type="submission" date="2019-10" db="EMBL/GenBank/DDBJ databases">
        <title>Description of Paenibacillus pedi sp. nov.</title>
        <authorList>
            <person name="Carlier A."/>
            <person name="Qi S."/>
        </authorList>
    </citation>
    <scope>NUCLEOTIDE SEQUENCE [LARGE SCALE GENOMIC DNA]</scope>
    <source>
        <strain evidence="2 3">LMG 31457</strain>
    </source>
</reference>
<dbReference type="InterPro" id="IPR006311">
    <property type="entry name" value="TAT_signal"/>
</dbReference>
<dbReference type="Proteomes" id="UP000618579">
    <property type="component" value="Unassembled WGS sequence"/>
</dbReference>
<dbReference type="PROSITE" id="PS51318">
    <property type="entry name" value="TAT"/>
    <property type="match status" value="1"/>
</dbReference>